<dbReference type="Gene3D" id="1.20.1250.20">
    <property type="entry name" value="MFS general substrate transporter like domains"/>
    <property type="match status" value="2"/>
</dbReference>
<feature type="transmembrane region" description="Helical" evidence="2">
    <location>
        <begin position="411"/>
        <end position="431"/>
    </location>
</feature>
<feature type="transmembrane region" description="Helical" evidence="2">
    <location>
        <begin position="54"/>
        <end position="75"/>
    </location>
</feature>
<feature type="transmembrane region" description="Helical" evidence="2">
    <location>
        <begin position="158"/>
        <end position="180"/>
    </location>
</feature>
<proteinExistence type="inferred from homology"/>
<accession>A0A7G9KZT7</accession>
<dbReference type="RefSeq" id="WP_187478842.1">
    <property type="nucleotide sequence ID" value="NZ_CP060697.1"/>
</dbReference>
<dbReference type="GO" id="GO:0015293">
    <property type="term" value="F:symporter activity"/>
    <property type="evidence" value="ECO:0007669"/>
    <property type="project" value="InterPro"/>
</dbReference>
<feature type="transmembrane region" description="Helical" evidence="2">
    <location>
        <begin position="111"/>
        <end position="137"/>
    </location>
</feature>
<keyword evidence="2" id="KW-0812">Transmembrane</keyword>
<keyword evidence="2" id="KW-0472">Membrane</keyword>
<dbReference type="AlphaFoldDB" id="A0A7G9KZT7"/>
<dbReference type="KEGG" id="ssau:H8M03_07465"/>
<dbReference type="GO" id="GO:0005886">
    <property type="term" value="C:plasma membrane"/>
    <property type="evidence" value="ECO:0007669"/>
    <property type="project" value="TreeGrafter"/>
</dbReference>
<dbReference type="GO" id="GO:0008643">
    <property type="term" value="P:carbohydrate transport"/>
    <property type="evidence" value="ECO:0007669"/>
    <property type="project" value="InterPro"/>
</dbReference>
<dbReference type="EMBL" id="CP060697">
    <property type="protein sequence ID" value="QNM81886.1"/>
    <property type="molecule type" value="Genomic_DNA"/>
</dbReference>
<name>A0A7G9KZT7_9SPHN</name>
<feature type="transmembrane region" description="Helical" evidence="2">
    <location>
        <begin position="186"/>
        <end position="209"/>
    </location>
</feature>
<gene>
    <name evidence="3" type="ORF">H8M03_07465</name>
</gene>
<comment type="similarity">
    <text evidence="1">Belongs to the sodium:galactoside symporter (TC 2.A.2) family.</text>
</comment>
<feature type="transmembrane region" description="Helical" evidence="2">
    <location>
        <begin position="236"/>
        <end position="260"/>
    </location>
</feature>
<reference evidence="3 4" key="1">
    <citation type="submission" date="2020-08" db="EMBL/GenBank/DDBJ databases">
        <title>Sphingomonas sp. sand1-3 16S ribosomal RNA gene Genome sequencing and assembly.</title>
        <authorList>
            <person name="Kang M."/>
        </authorList>
    </citation>
    <scope>NUCLEOTIDE SEQUENCE [LARGE SCALE GENOMIC DNA]</scope>
    <source>
        <strain evidence="4">sand1-3</strain>
    </source>
</reference>
<evidence type="ECO:0000313" key="3">
    <source>
        <dbReference type="EMBL" id="QNM81886.1"/>
    </source>
</evidence>
<evidence type="ECO:0000256" key="1">
    <source>
        <dbReference type="ARBA" id="ARBA00009617"/>
    </source>
</evidence>
<protein>
    <submittedName>
        <fullName evidence="3">MFS transporter</fullName>
    </submittedName>
</protein>
<evidence type="ECO:0000256" key="2">
    <source>
        <dbReference type="SAM" id="Phobius"/>
    </source>
</evidence>
<dbReference type="SUPFAM" id="SSF103473">
    <property type="entry name" value="MFS general substrate transporter"/>
    <property type="match status" value="1"/>
</dbReference>
<organism evidence="3 4">
    <name type="scientific">Sphingomonas sabuli</name>
    <dbReference type="NCBI Taxonomy" id="2764186"/>
    <lineage>
        <taxon>Bacteria</taxon>
        <taxon>Pseudomonadati</taxon>
        <taxon>Pseudomonadota</taxon>
        <taxon>Alphaproteobacteria</taxon>
        <taxon>Sphingomonadales</taxon>
        <taxon>Sphingomonadaceae</taxon>
        <taxon>Sphingomonas</taxon>
    </lineage>
</organism>
<feature type="transmembrane region" description="Helical" evidence="2">
    <location>
        <begin position="17"/>
        <end position="42"/>
    </location>
</feature>
<dbReference type="Pfam" id="PF13347">
    <property type="entry name" value="MFS_2"/>
    <property type="match status" value="1"/>
</dbReference>
<dbReference type="PANTHER" id="PTHR11328">
    <property type="entry name" value="MAJOR FACILITATOR SUPERFAMILY DOMAIN-CONTAINING PROTEIN"/>
    <property type="match status" value="1"/>
</dbReference>
<feature type="transmembrane region" description="Helical" evidence="2">
    <location>
        <begin position="87"/>
        <end position="105"/>
    </location>
</feature>
<sequence length="453" mass="48124">MQPPASAAPARPGRPQLLLFAFGDFAFNLYWQSVMLFLLYYYTDAIGLPIHVAATIYLIASVWDGIANFLAGMIIDRRADRINFGRLIAVGAIPIGLCFILTYFPPPTIGLWGVALVLGAHILFRTAYAGLNVPYLAMSARISAHPHDRSFVAGARMMFGTAAAVVVALATVQLGAAITGSSGARAFFGAALVFASLGAVILIVVGLAYRDAVRPPPPGQGWGTTLTALARNRAFVALNIATMAMIVAVTVLGKSVLYYFKYLLNDPAAGQLALAAMGIVSGIAIPLWMLIGRRIGLRRLWLVATGFGMAGLTFFAAVELRTPIGMQTFLVGMQVVIVGLNFVFWSLLPNTIEYGERTTGVHVEGAVFGVAALLQRIAIGIATAILGYGFASAGYVPNVQQSAETLHGMRLTAALVPLAFLAVSYVAMLFCPIGRRTAANPDDEQAMREIAPI</sequence>
<dbReference type="Proteomes" id="UP000515861">
    <property type="component" value="Chromosome"/>
</dbReference>
<dbReference type="PANTHER" id="PTHR11328:SF24">
    <property type="entry name" value="MAJOR FACILITATOR SUPERFAMILY (MFS) PROFILE DOMAIN-CONTAINING PROTEIN"/>
    <property type="match status" value="1"/>
</dbReference>
<keyword evidence="2" id="KW-1133">Transmembrane helix</keyword>
<dbReference type="InterPro" id="IPR036259">
    <property type="entry name" value="MFS_trans_sf"/>
</dbReference>
<feature type="transmembrane region" description="Helical" evidence="2">
    <location>
        <begin position="300"/>
        <end position="318"/>
    </location>
</feature>
<feature type="transmembrane region" description="Helical" evidence="2">
    <location>
        <begin position="366"/>
        <end position="391"/>
    </location>
</feature>
<feature type="transmembrane region" description="Helical" evidence="2">
    <location>
        <begin position="324"/>
        <end position="345"/>
    </location>
</feature>
<evidence type="ECO:0000313" key="4">
    <source>
        <dbReference type="Proteomes" id="UP000515861"/>
    </source>
</evidence>
<keyword evidence="4" id="KW-1185">Reference proteome</keyword>
<dbReference type="InterPro" id="IPR039672">
    <property type="entry name" value="MFS_2"/>
</dbReference>
<feature type="transmembrane region" description="Helical" evidence="2">
    <location>
        <begin position="272"/>
        <end position="291"/>
    </location>
</feature>